<evidence type="ECO:0000259" key="6">
    <source>
        <dbReference type="Pfam" id="PF13505"/>
    </source>
</evidence>
<feature type="signal peptide" evidence="5">
    <location>
        <begin position="1"/>
        <end position="22"/>
    </location>
</feature>
<dbReference type="AlphaFoldDB" id="A0A7U4JAI1"/>
<dbReference type="Gene3D" id="2.40.160.20">
    <property type="match status" value="1"/>
</dbReference>
<dbReference type="KEGG" id="sphi:TS85_17725"/>
<dbReference type="EMBL" id="CP010836">
    <property type="protein sequence ID" value="AJP73236.1"/>
    <property type="molecule type" value="Genomic_DNA"/>
</dbReference>
<comment type="subcellular location">
    <subcellularLocation>
        <location evidence="1">Membrane</location>
    </subcellularLocation>
</comment>
<dbReference type="Pfam" id="PF13505">
    <property type="entry name" value="OMP_b-brl"/>
    <property type="match status" value="1"/>
</dbReference>
<dbReference type="InterPro" id="IPR011250">
    <property type="entry name" value="OMP/PagP_B-barrel"/>
</dbReference>
<keyword evidence="2 5" id="KW-0732">Signal</keyword>
<evidence type="ECO:0000313" key="7">
    <source>
        <dbReference type="EMBL" id="AJP73236.1"/>
    </source>
</evidence>
<evidence type="ECO:0000256" key="4">
    <source>
        <dbReference type="ARBA" id="ARBA00038306"/>
    </source>
</evidence>
<reference evidence="7 8" key="1">
    <citation type="journal article" date="2015" name="Int. J. Syst. Evol. Microbiol.">
        <title>Sphingomonas hengshuiensis sp. nov., isolated from lake wetland.</title>
        <authorList>
            <person name="Wei S."/>
            <person name="Wang T."/>
            <person name="Liu H."/>
            <person name="Zhang C."/>
            <person name="Guo J."/>
            <person name="Wang Q."/>
            <person name="Liang K."/>
            <person name="Zhang Z."/>
        </authorList>
    </citation>
    <scope>NUCLEOTIDE SEQUENCE [LARGE SCALE GENOMIC DNA]</scope>
    <source>
        <strain evidence="7 8">WHSC-8</strain>
    </source>
</reference>
<accession>A0A7U4JAI1</accession>
<evidence type="ECO:0000313" key="8">
    <source>
        <dbReference type="Proteomes" id="UP000032300"/>
    </source>
</evidence>
<dbReference type="SUPFAM" id="SSF56925">
    <property type="entry name" value="OMPA-like"/>
    <property type="match status" value="1"/>
</dbReference>
<sequence>MRTKIFIAALVASTAFAAPAFAQTADSGFTGPRVEAIVGWDHVGDDSLNNGSRDGVTYGGQIGYDVQMGSAILGFEGEATGSTTRDTANGVLVVGDRLRAKAGRDLYVGGRVGFLASPNAMIYAKGGYTNARFDTSYNSAATGLIEDHDTVDGWRVGAGAEVKLNQKVYVKAEYRYSKYDEGNNGIDAHRHQVLGGVGIRF</sequence>
<dbReference type="RefSeq" id="WP_044333982.1">
    <property type="nucleotide sequence ID" value="NZ_CP010836.1"/>
</dbReference>
<dbReference type="PANTHER" id="PTHR34001:SF3">
    <property type="entry name" value="BLL7405 PROTEIN"/>
    <property type="match status" value="1"/>
</dbReference>
<organism evidence="7 8">
    <name type="scientific">Sphingomonas hengshuiensis</name>
    <dbReference type="NCBI Taxonomy" id="1609977"/>
    <lineage>
        <taxon>Bacteria</taxon>
        <taxon>Pseudomonadati</taxon>
        <taxon>Pseudomonadota</taxon>
        <taxon>Alphaproteobacteria</taxon>
        <taxon>Sphingomonadales</taxon>
        <taxon>Sphingomonadaceae</taxon>
        <taxon>Sphingomonas</taxon>
    </lineage>
</organism>
<evidence type="ECO:0000256" key="2">
    <source>
        <dbReference type="ARBA" id="ARBA00022729"/>
    </source>
</evidence>
<reference evidence="7 8" key="2">
    <citation type="submission" date="2015-02" db="EMBL/GenBank/DDBJ databases">
        <title>The complete genome of Sphingomonas hengshuiensis sp. WHSC-8 isolated from soil of Hengshui Lake.</title>
        <authorList>
            <person name="Wei S."/>
            <person name="Guo J."/>
            <person name="Su C."/>
            <person name="Wu R."/>
            <person name="Zhang Z."/>
            <person name="Liang K."/>
            <person name="Li H."/>
            <person name="Wang T."/>
            <person name="Liu H."/>
            <person name="Zhang C."/>
            <person name="Li Z."/>
            <person name="Wang Q."/>
            <person name="Meng J."/>
        </authorList>
    </citation>
    <scope>NUCLEOTIDE SEQUENCE [LARGE SCALE GENOMIC DNA]</scope>
    <source>
        <strain evidence="7 8">WHSC-8</strain>
    </source>
</reference>
<evidence type="ECO:0000256" key="1">
    <source>
        <dbReference type="ARBA" id="ARBA00004370"/>
    </source>
</evidence>
<dbReference type="InterPro" id="IPR051692">
    <property type="entry name" value="OMP-like"/>
</dbReference>
<dbReference type="OrthoDB" id="8222426at2"/>
<dbReference type="InterPro" id="IPR027385">
    <property type="entry name" value="Beta-barrel_OMP"/>
</dbReference>
<protein>
    <submittedName>
        <fullName evidence="7">Membrane protein</fullName>
    </submittedName>
</protein>
<evidence type="ECO:0000256" key="5">
    <source>
        <dbReference type="SAM" id="SignalP"/>
    </source>
</evidence>
<dbReference type="PANTHER" id="PTHR34001">
    <property type="entry name" value="BLL7405 PROTEIN"/>
    <property type="match status" value="1"/>
</dbReference>
<dbReference type="Proteomes" id="UP000032300">
    <property type="component" value="Chromosome"/>
</dbReference>
<dbReference type="GO" id="GO:0016020">
    <property type="term" value="C:membrane"/>
    <property type="evidence" value="ECO:0007669"/>
    <property type="project" value="UniProtKB-SubCell"/>
</dbReference>
<feature type="domain" description="Outer membrane protein beta-barrel" evidence="6">
    <location>
        <begin position="8"/>
        <end position="201"/>
    </location>
</feature>
<evidence type="ECO:0000256" key="3">
    <source>
        <dbReference type="ARBA" id="ARBA00023136"/>
    </source>
</evidence>
<comment type="similarity">
    <text evidence="4">Belongs to the Omp25/RopB family.</text>
</comment>
<keyword evidence="3" id="KW-0472">Membrane</keyword>
<gene>
    <name evidence="7" type="ORF">TS85_17725</name>
</gene>
<keyword evidence="8" id="KW-1185">Reference proteome</keyword>
<name>A0A7U4JAI1_9SPHN</name>
<proteinExistence type="inferred from homology"/>
<feature type="chain" id="PRO_5031387492" evidence="5">
    <location>
        <begin position="23"/>
        <end position="201"/>
    </location>
</feature>